<evidence type="ECO:0000313" key="11">
    <source>
        <dbReference type="EMBL" id="MVA74713.1"/>
    </source>
</evidence>
<reference evidence="11 12" key="1">
    <citation type="submission" date="2019-12" db="EMBL/GenBank/DDBJ databases">
        <title>Auraticoccus cholistani sp. nov., an actinomycete isolated from soil of Cholistan desert.</title>
        <authorList>
            <person name="Cheema M.T."/>
        </authorList>
    </citation>
    <scope>NUCLEOTIDE SEQUENCE [LARGE SCALE GENOMIC DNA]</scope>
    <source>
        <strain evidence="11 12">F435</strain>
    </source>
</reference>
<accession>A0A6A9UPR5</accession>
<sequence length="670" mass="73303">MHYGGDYNPEQWPREVWREDVARMQEAGVNLVSVGIFSWGRIQQREGEYDFEWLDEVLGLLHEGGISVDLATATASPPPWVSARYPDVLARDADGASYWPGSRQHYSHASPSYRRLAAELVTAIAERYAQHPAVVMWHVNNEYACHLPRDYSDAAAAGFRRWLERRYGDVDTLNARWGTAFWSQHYTSFEEVQPPRKAPYSHNPTQLLDFARYTDESFLELFRTERDIIRAAGATQPVTTNFMGPFKPLDYWRWAREVDLVSDDAYPDPNVAESFRDAAFQRDLVRSLKPGTPWLLMEQSSGALNWRPRNAPKAPGQMSALSVQAVARGSDGVLFFQWRQSRGGSEKFHSAMLPQAGTRSRTWREVVGLGADLAALPPLPAPGGEARVALVLDWESWWAVENPDHPASFELLPLLQRWYRSLHRRHVQVDLVHPGADLTSYTLVVAPQLYLLTDGSAANLTGFVAGGGHLVVTPFSDVVDADDRFPDGGYLTRLGPLLGVWLDDFGALDVPGGPGEDAAPVGGVDGAPSFTGELFAEELHADDCEVLGRYTGGRLTGWPALTRRRHGDGVGYHLGTVPDEAGTDAVVGWLLEQAGVAPVLAGLPPQVEAARRGDVVTLINHSTSPVAVGLDGLDVLAAPVGATPSAGGTLELPGYGWVMLRGDGPAAPRG</sequence>
<dbReference type="SUPFAM" id="SSF51445">
    <property type="entry name" value="(Trans)glycosidases"/>
    <property type="match status" value="1"/>
</dbReference>
<dbReference type="PIRSF" id="PIRSF001084">
    <property type="entry name" value="B-galactosidase"/>
    <property type="match status" value="1"/>
</dbReference>
<evidence type="ECO:0000259" key="10">
    <source>
        <dbReference type="Pfam" id="PF08532"/>
    </source>
</evidence>
<dbReference type="Gene3D" id="3.20.20.80">
    <property type="entry name" value="Glycosidases"/>
    <property type="match status" value="1"/>
</dbReference>
<evidence type="ECO:0000256" key="8">
    <source>
        <dbReference type="PIRSR" id="PIRSR001084-2"/>
    </source>
</evidence>
<dbReference type="Proteomes" id="UP000435304">
    <property type="component" value="Unassembled WGS sequence"/>
</dbReference>
<dbReference type="GO" id="GO:0005975">
    <property type="term" value="P:carbohydrate metabolic process"/>
    <property type="evidence" value="ECO:0007669"/>
    <property type="project" value="InterPro"/>
</dbReference>
<evidence type="ECO:0000256" key="3">
    <source>
        <dbReference type="ARBA" id="ARBA00012756"/>
    </source>
</evidence>
<comment type="catalytic activity">
    <reaction evidence="1 6">
        <text>Hydrolysis of terminal non-reducing beta-D-galactose residues in beta-D-galactosides.</text>
        <dbReference type="EC" id="3.2.1.23"/>
    </reaction>
</comment>
<dbReference type="PANTHER" id="PTHR36447">
    <property type="entry name" value="BETA-GALACTOSIDASE GANA"/>
    <property type="match status" value="1"/>
</dbReference>
<dbReference type="RefSeq" id="WP_156607330.1">
    <property type="nucleotide sequence ID" value="NZ_WPCU01000003.1"/>
</dbReference>
<evidence type="ECO:0000256" key="4">
    <source>
        <dbReference type="ARBA" id="ARBA00022801"/>
    </source>
</evidence>
<keyword evidence="4 6" id="KW-0378">Hydrolase</keyword>
<comment type="similarity">
    <text evidence="2 6">Belongs to the glycosyl hydrolase 42 family.</text>
</comment>
<name>A0A6A9UPR5_9ACTN</name>
<dbReference type="GO" id="GO:0009341">
    <property type="term" value="C:beta-galactosidase complex"/>
    <property type="evidence" value="ECO:0007669"/>
    <property type="project" value="InterPro"/>
</dbReference>
<evidence type="ECO:0000313" key="12">
    <source>
        <dbReference type="Proteomes" id="UP000435304"/>
    </source>
</evidence>
<dbReference type="InterPro" id="IPR017853">
    <property type="entry name" value="GH"/>
</dbReference>
<protein>
    <recommendedName>
        <fullName evidence="3 6">Beta-galactosidase</fullName>
        <shortName evidence="6">Beta-gal</shortName>
        <ecNumber evidence="3 6">3.2.1.23</ecNumber>
    </recommendedName>
</protein>
<proteinExistence type="inferred from homology"/>
<dbReference type="InterPro" id="IPR003476">
    <property type="entry name" value="Glyco_hydro_42"/>
</dbReference>
<feature type="binding site" evidence="8">
    <location>
        <position position="103"/>
    </location>
    <ligand>
        <name>substrate</name>
    </ligand>
</feature>
<dbReference type="SUPFAM" id="SSF52317">
    <property type="entry name" value="Class I glutamine amidotransferase-like"/>
    <property type="match status" value="1"/>
</dbReference>
<evidence type="ECO:0000256" key="7">
    <source>
        <dbReference type="PIRSR" id="PIRSR001084-1"/>
    </source>
</evidence>
<feature type="active site" description="Proton donor" evidence="7">
    <location>
        <position position="142"/>
    </location>
</feature>
<dbReference type="EMBL" id="WPCU01000003">
    <property type="protein sequence ID" value="MVA74713.1"/>
    <property type="molecule type" value="Genomic_DNA"/>
</dbReference>
<dbReference type="EC" id="3.2.1.23" evidence="3 6"/>
<dbReference type="PANTHER" id="PTHR36447:SF1">
    <property type="entry name" value="BETA-GALACTOSIDASE GANA"/>
    <property type="match status" value="1"/>
</dbReference>
<keyword evidence="5 6" id="KW-0326">Glycosidase</keyword>
<feature type="binding site" evidence="8">
    <location>
        <position position="141"/>
    </location>
    <ligand>
        <name>substrate</name>
    </ligand>
</feature>
<comment type="caution">
    <text evidence="11">The sequence shown here is derived from an EMBL/GenBank/DDBJ whole genome shotgun (WGS) entry which is preliminary data.</text>
</comment>
<dbReference type="Pfam" id="PF08532">
    <property type="entry name" value="Glyco_hydro_42M"/>
    <property type="match status" value="1"/>
</dbReference>
<feature type="binding site" evidence="8">
    <location>
        <position position="306"/>
    </location>
    <ligand>
        <name>substrate</name>
    </ligand>
</feature>
<evidence type="ECO:0000256" key="6">
    <source>
        <dbReference type="PIRNR" id="PIRNR001084"/>
    </source>
</evidence>
<feature type="domain" description="Beta-galactosidase trimerisation" evidence="10">
    <location>
        <begin position="386"/>
        <end position="596"/>
    </location>
</feature>
<evidence type="ECO:0000256" key="1">
    <source>
        <dbReference type="ARBA" id="ARBA00001412"/>
    </source>
</evidence>
<evidence type="ECO:0000256" key="2">
    <source>
        <dbReference type="ARBA" id="ARBA00005940"/>
    </source>
</evidence>
<dbReference type="InterPro" id="IPR013529">
    <property type="entry name" value="Glyco_hydro_42_N"/>
</dbReference>
<dbReference type="CDD" id="cd03143">
    <property type="entry name" value="A4_beta-galactosidase_middle_domain"/>
    <property type="match status" value="1"/>
</dbReference>
<feature type="domain" description="Glycoside hydrolase family 42 N-terminal" evidence="9">
    <location>
        <begin position="6"/>
        <end position="375"/>
    </location>
</feature>
<keyword evidence="12" id="KW-1185">Reference proteome</keyword>
<organism evidence="11 12">
    <name type="scientific">Auraticoccus cholistanensis</name>
    <dbReference type="NCBI Taxonomy" id="2656650"/>
    <lineage>
        <taxon>Bacteria</taxon>
        <taxon>Bacillati</taxon>
        <taxon>Actinomycetota</taxon>
        <taxon>Actinomycetes</taxon>
        <taxon>Propionibacteriales</taxon>
        <taxon>Propionibacteriaceae</taxon>
        <taxon>Auraticoccus</taxon>
    </lineage>
</organism>
<gene>
    <name evidence="11" type="ORF">GC722_01490</name>
</gene>
<feature type="active site" description="Nucleophile" evidence="7">
    <location>
        <position position="298"/>
    </location>
</feature>
<evidence type="ECO:0000259" key="9">
    <source>
        <dbReference type="Pfam" id="PF02449"/>
    </source>
</evidence>
<dbReference type="InterPro" id="IPR013738">
    <property type="entry name" value="Beta_galactosidase_Trimer"/>
</dbReference>
<dbReference type="AlphaFoldDB" id="A0A6A9UPR5"/>
<dbReference type="InterPro" id="IPR029062">
    <property type="entry name" value="Class_I_gatase-like"/>
</dbReference>
<evidence type="ECO:0000256" key="5">
    <source>
        <dbReference type="ARBA" id="ARBA00023295"/>
    </source>
</evidence>
<dbReference type="Gene3D" id="3.40.50.880">
    <property type="match status" value="1"/>
</dbReference>
<dbReference type="Pfam" id="PF02449">
    <property type="entry name" value="Glyco_hydro_42"/>
    <property type="match status" value="1"/>
</dbReference>
<dbReference type="GO" id="GO:0004565">
    <property type="term" value="F:beta-galactosidase activity"/>
    <property type="evidence" value="ECO:0007669"/>
    <property type="project" value="UniProtKB-EC"/>
</dbReference>